<dbReference type="EMBL" id="MK327938">
    <property type="protein sequence ID" value="QBO63998.1"/>
    <property type="molecule type" value="Genomic_DNA"/>
</dbReference>
<proteinExistence type="predicted"/>
<accession>A0A482GEH3</accession>
<reference evidence="1 2" key="1">
    <citation type="submission" date="2018-12" db="EMBL/GenBank/DDBJ databases">
        <title>Still something new to discover - new insights into E. coli phage diversity and taxonomy.</title>
        <authorList>
            <person name="Korf I.H.E."/>
            <person name="Adriaennsens E."/>
            <person name="Dreiseikelmann B."/>
            <person name="Kropinski A."/>
            <person name="Nimtz M."/>
            <person name="Meier-Kolthoff J.P."/>
            <person name="Rohde M."/>
            <person name="van Raaij M."/>
            <person name="Wittmann J."/>
        </authorList>
    </citation>
    <scope>NUCLEOTIDE SEQUENCE [LARGE SCALE GENOMIC DNA]</scope>
</reference>
<evidence type="ECO:0000313" key="1">
    <source>
        <dbReference type="EMBL" id="QBO63998.1"/>
    </source>
</evidence>
<protein>
    <submittedName>
        <fullName evidence="1">Uncharacterized protein</fullName>
    </submittedName>
</protein>
<name>A0A482GEH3_BPGOS</name>
<organismHost>
    <name type="scientific">Escherichia coli</name>
    <dbReference type="NCBI Taxonomy" id="562"/>
</organismHost>
<sequence>MTLTTNNEDTKDVFVSVELADVSLIVRGYKPEPYKQASGFRLARSASHLMPDEMALITGKIRLVFEPGNDGRIPISTTCVVFIDDYPLVPVELSTEHQWTTLPITRGSCQNFSCKTPILQEISSYSDGEPIHTYAPKYFDDIILFLLDTDDVEKYLPERTTFVSPRKLEIVRGRPLMLDPTTERQLFTLRKETDNDGREVWEFRTDYLLLSFIFPQDPHEPIQVKPGKWGDDASDEERVSIAMQLKMIILSALPRYECLRDRIFNYVDTSESDS</sequence>
<gene>
    <name evidence="1" type="ORF">Goslar_00206</name>
</gene>
<organism evidence="1 2">
    <name type="scientific">Escherichia phage vB_EcoM_Goslar</name>
    <dbReference type="NCBI Taxonomy" id="2502409"/>
    <lineage>
        <taxon>Viruses</taxon>
        <taxon>Duplodnaviria</taxon>
        <taxon>Heunggongvirae</taxon>
        <taxon>Uroviricota</taxon>
        <taxon>Caudoviricetes</taxon>
        <taxon>Chimalliviridae</taxon>
        <taxon>Goslarvirus</taxon>
        <taxon>Goslarvirus goslar</taxon>
    </lineage>
</organism>
<evidence type="ECO:0000313" key="2">
    <source>
        <dbReference type="Proteomes" id="UP000294673"/>
    </source>
</evidence>
<dbReference type="Proteomes" id="UP000294673">
    <property type="component" value="Segment"/>
</dbReference>
<keyword evidence="2" id="KW-1185">Reference proteome</keyword>